<protein>
    <submittedName>
        <fullName evidence="4">Family 16 glycosylhydrolase</fullName>
    </submittedName>
</protein>
<keyword evidence="5" id="KW-1185">Reference proteome</keyword>
<dbReference type="Pfam" id="PF00722">
    <property type="entry name" value="Glyco_hydro_16"/>
    <property type="match status" value="1"/>
</dbReference>
<comment type="caution">
    <text evidence="4">The sequence shown here is derived from an EMBL/GenBank/DDBJ whole genome shotgun (WGS) entry which is preliminary data.</text>
</comment>
<dbReference type="SUPFAM" id="SSF49899">
    <property type="entry name" value="Concanavalin A-like lectins/glucanases"/>
    <property type="match status" value="1"/>
</dbReference>
<dbReference type="Proteomes" id="UP001290861">
    <property type="component" value="Unassembled WGS sequence"/>
</dbReference>
<evidence type="ECO:0000259" key="3">
    <source>
        <dbReference type="PROSITE" id="PS51762"/>
    </source>
</evidence>
<evidence type="ECO:0000313" key="4">
    <source>
        <dbReference type="EMBL" id="MDZ8117772.1"/>
    </source>
</evidence>
<evidence type="ECO:0000256" key="1">
    <source>
        <dbReference type="ARBA" id="ARBA00006865"/>
    </source>
</evidence>
<dbReference type="EMBL" id="JARVCO010000004">
    <property type="protein sequence ID" value="MDZ8117772.1"/>
    <property type="molecule type" value="Genomic_DNA"/>
</dbReference>
<proteinExistence type="inferred from homology"/>
<comment type="similarity">
    <text evidence="1">Belongs to the glycosyl hydrolase 16 family.</text>
</comment>
<gene>
    <name evidence="4" type="ORF">P9H32_03970</name>
</gene>
<dbReference type="InterPro" id="IPR013320">
    <property type="entry name" value="ConA-like_dom_sf"/>
</dbReference>
<dbReference type="RefSeq" id="WP_322607575.1">
    <property type="nucleotide sequence ID" value="NZ_JARVCO010000004.1"/>
</dbReference>
<dbReference type="Gene3D" id="2.60.120.200">
    <property type="match status" value="1"/>
</dbReference>
<dbReference type="PROSITE" id="PS51762">
    <property type="entry name" value="GH16_2"/>
    <property type="match status" value="1"/>
</dbReference>
<organism evidence="4 5">
    <name type="scientific">Pontiella agarivorans</name>
    <dbReference type="NCBI Taxonomy" id="3038953"/>
    <lineage>
        <taxon>Bacteria</taxon>
        <taxon>Pseudomonadati</taxon>
        <taxon>Kiritimatiellota</taxon>
        <taxon>Kiritimatiellia</taxon>
        <taxon>Kiritimatiellales</taxon>
        <taxon>Pontiellaceae</taxon>
        <taxon>Pontiella</taxon>
    </lineage>
</organism>
<feature type="domain" description="GH16" evidence="3">
    <location>
        <begin position="218"/>
        <end position="494"/>
    </location>
</feature>
<reference evidence="4 5" key="1">
    <citation type="journal article" date="2024" name="Appl. Environ. Microbiol.">
        <title>Pontiella agarivorans sp. nov., a novel marine anaerobic bacterium capable of degrading macroalgal polysaccharides and fixing nitrogen.</title>
        <authorList>
            <person name="Liu N."/>
            <person name="Kivenson V."/>
            <person name="Peng X."/>
            <person name="Cui Z."/>
            <person name="Lankiewicz T.S."/>
            <person name="Gosselin K.M."/>
            <person name="English C.J."/>
            <person name="Blair E.M."/>
            <person name="O'Malley M.A."/>
            <person name="Valentine D.L."/>
        </authorList>
    </citation>
    <scope>NUCLEOTIDE SEQUENCE [LARGE SCALE GENOMIC DNA]</scope>
    <source>
        <strain evidence="4 5">NLcol2</strain>
    </source>
</reference>
<sequence>MKGLFIAVSALTVYSASAGIVFEDTFEGDAVGAIPSAVEWTNTEGMNIAEGVPLGTRWLEMKSDTAWSFGALNPPDAAVMTLSFDAYFGSAAFGDGYLRMNMKGNYGVLNRLDWGKSWDMRKGSEFALDTVQHVDVVMNMSGSPVTYDGSSLAHDEFAVWIDGTRVLQDAMDQSGSETNTVISDIGMWMNAGSASSAVYIDNVTVRDEAYVYEKPAPAYYPHTDPENTGNWVLLEAVSDEFEGTHLDETKWQICGRDGVYWNNQFSGRSYSTTNGDNWDTGWEYSPDNLQVTNGMLKIRTEYDPSFNWVNDPYGYNEFTTGGMWSKALSGETGYMEIRCKHPDASTVAAFWTTAGPEGPACEIDVFEAIGSPSSNYSRTNKMWSSLHDWSKPIPNSPWTETTELPFNFKDGFHTYAAEWDEENLKIYADGQLIHSTTRSWVETNGIHSTQWPLPGSQHIWADAEIFPWWGTPDPSSLPAEFEVEYIRVWEKGTPTAWHNFAEKYLLSGVKTNHSDSDRLNDWGEYVFGGNPTNGDDFGVLPSFDVDTGEYSFSLIGDDSVVARIVSTTDLKQGPWITNNTVWVSATNGMLNSYAHTFGTDGKNLFVKLEID</sequence>
<keyword evidence="2" id="KW-0732">Signal</keyword>
<dbReference type="InterPro" id="IPR000757">
    <property type="entry name" value="Beta-glucanase-like"/>
</dbReference>
<feature type="chain" id="PRO_5047416244" evidence="2">
    <location>
        <begin position="19"/>
        <end position="611"/>
    </location>
</feature>
<evidence type="ECO:0000313" key="5">
    <source>
        <dbReference type="Proteomes" id="UP001290861"/>
    </source>
</evidence>
<feature type="signal peptide" evidence="2">
    <location>
        <begin position="1"/>
        <end position="18"/>
    </location>
</feature>
<accession>A0ABU5MUE1</accession>
<evidence type="ECO:0000256" key="2">
    <source>
        <dbReference type="SAM" id="SignalP"/>
    </source>
</evidence>
<name>A0ABU5MUE1_9BACT</name>